<feature type="transmembrane region" description="Helical" evidence="6">
    <location>
        <begin position="104"/>
        <end position="121"/>
    </location>
</feature>
<dbReference type="InterPro" id="IPR018076">
    <property type="entry name" value="T2SS_GspF_dom"/>
</dbReference>
<comment type="subcellular location">
    <subcellularLocation>
        <location evidence="1">Cell membrane</location>
        <topology evidence="1">Multi-pass membrane protein</topology>
    </subcellularLocation>
</comment>
<dbReference type="EMBL" id="JBHSDT010000004">
    <property type="protein sequence ID" value="MFC4402426.1"/>
    <property type="molecule type" value="Genomic_DNA"/>
</dbReference>
<evidence type="ECO:0000259" key="7">
    <source>
        <dbReference type="Pfam" id="PF00482"/>
    </source>
</evidence>
<feature type="transmembrane region" description="Helical" evidence="6">
    <location>
        <begin position="81"/>
        <end position="98"/>
    </location>
</feature>
<dbReference type="Gene3D" id="1.20.81.30">
    <property type="entry name" value="Type II secretion system (T2SS), domain F"/>
    <property type="match status" value="1"/>
</dbReference>
<keyword evidence="3 6" id="KW-0812">Transmembrane</keyword>
<dbReference type="PANTHER" id="PTHR35007:SF1">
    <property type="entry name" value="PILUS ASSEMBLY PROTEIN"/>
    <property type="match status" value="1"/>
</dbReference>
<evidence type="ECO:0000256" key="6">
    <source>
        <dbReference type="SAM" id="Phobius"/>
    </source>
</evidence>
<dbReference type="RefSeq" id="WP_390250005.1">
    <property type="nucleotide sequence ID" value="NZ_JBHSDT010000004.1"/>
</dbReference>
<evidence type="ECO:0000313" key="8">
    <source>
        <dbReference type="EMBL" id="MFC4402426.1"/>
    </source>
</evidence>
<keyword evidence="2" id="KW-1003">Cell membrane</keyword>
<evidence type="ECO:0000256" key="3">
    <source>
        <dbReference type="ARBA" id="ARBA00022692"/>
    </source>
</evidence>
<dbReference type="Proteomes" id="UP001595882">
    <property type="component" value="Unassembled WGS sequence"/>
</dbReference>
<gene>
    <name evidence="8" type="ORF">ACFOY7_05015</name>
</gene>
<reference evidence="9" key="1">
    <citation type="journal article" date="2019" name="Int. J. Syst. Evol. Microbiol.">
        <title>The Global Catalogue of Microorganisms (GCM) 10K type strain sequencing project: providing services to taxonomists for standard genome sequencing and annotation.</title>
        <authorList>
            <consortium name="The Broad Institute Genomics Platform"/>
            <consortium name="The Broad Institute Genome Sequencing Center for Infectious Disease"/>
            <person name="Wu L."/>
            <person name="Ma J."/>
        </authorList>
    </citation>
    <scope>NUCLEOTIDE SEQUENCE [LARGE SCALE GENOMIC DNA]</scope>
    <source>
        <strain evidence="9">CCUG 37865</strain>
    </source>
</reference>
<name>A0ABV8WRD3_9BACI</name>
<dbReference type="Pfam" id="PF00482">
    <property type="entry name" value="T2SSF"/>
    <property type="match status" value="1"/>
</dbReference>
<feature type="transmembrane region" description="Helical" evidence="6">
    <location>
        <begin position="6"/>
        <end position="23"/>
    </location>
</feature>
<keyword evidence="4 6" id="KW-1133">Transmembrane helix</keyword>
<accession>A0ABV8WRD3</accession>
<comment type="caution">
    <text evidence="8">The sequence shown here is derived from an EMBL/GenBank/DDBJ whole genome shotgun (WGS) entry which is preliminary data.</text>
</comment>
<keyword evidence="9" id="KW-1185">Reference proteome</keyword>
<keyword evidence="5 6" id="KW-0472">Membrane</keyword>
<evidence type="ECO:0000313" key="9">
    <source>
        <dbReference type="Proteomes" id="UP001595882"/>
    </source>
</evidence>
<feature type="transmembrane region" description="Helical" evidence="6">
    <location>
        <begin position="248"/>
        <end position="267"/>
    </location>
</feature>
<dbReference type="PANTHER" id="PTHR35007">
    <property type="entry name" value="INTEGRAL MEMBRANE PROTEIN-RELATED"/>
    <property type="match status" value="1"/>
</dbReference>
<evidence type="ECO:0000256" key="2">
    <source>
        <dbReference type="ARBA" id="ARBA00022475"/>
    </source>
</evidence>
<organism evidence="8 9">
    <name type="scientific">Gracilibacillus xinjiangensis</name>
    <dbReference type="NCBI Taxonomy" id="1193282"/>
    <lineage>
        <taxon>Bacteria</taxon>
        <taxon>Bacillati</taxon>
        <taxon>Bacillota</taxon>
        <taxon>Bacilli</taxon>
        <taxon>Bacillales</taxon>
        <taxon>Bacillaceae</taxon>
        <taxon>Gracilibacillus</taxon>
    </lineage>
</organism>
<sequence>MKLIIFFSLFVTVFITLIVVFPLRKLSNGDKETNPSLLQLLKSGNSKLKSLLMTKKIPKKKNSKLATRISIAGLPIKPEELIAFQWMSALIAAGTFYLLSNQVILAMVGMIIGYVIPNIWLKQKEQKRIKQFNEELPNMLTSIISSLRAGFSFVQALQLVAEEANSPIKEEVETLLKSMQYGTSLEDAMLEWKNRIPSNDLGLLIEAILIQRQVGGNLAYLLGKIVETTRERKKLQNQVKSLTAQGKLSGIVISALPVVLGLIIYVINPEYIMTLFNHPIGQILLGAALVGGIIGFLLVRKITTIEV</sequence>
<proteinExistence type="predicted"/>
<evidence type="ECO:0000256" key="5">
    <source>
        <dbReference type="ARBA" id="ARBA00023136"/>
    </source>
</evidence>
<dbReference type="InterPro" id="IPR042094">
    <property type="entry name" value="T2SS_GspF_sf"/>
</dbReference>
<evidence type="ECO:0000256" key="1">
    <source>
        <dbReference type="ARBA" id="ARBA00004651"/>
    </source>
</evidence>
<feature type="domain" description="Type II secretion system protein GspF" evidence="7">
    <location>
        <begin position="140"/>
        <end position="264"/>
    </location>
</feature>
<feature type="transmembrane region" description="Helical" evidence="6">
    <location>
        <begin position="279"/>
        <end position="299"/>
    </location>
</feature>
<evidence type="ECO:0000256" key="4">
    <source>
        <dbReference type="ARBA" id="ARBA00022989"/>
    </source>
</evidence>
<protein>
    <submittedName>
        <fullName evidence="8">Type II secretion system F family protein</fullName>
    </submittedName>
</protein>